<dbReference type="InterPro" id="IPR019480">
    <property type="entry name" value="Dihydroorotate_DH_Fe-S-bd"/>
</dbReference>
<comment type="subunit">
    <text evidence="11">Heterotetramer of 2 PyrK and 2 PyrD type B subunits.</text>
</comment>
<gene>
    <name evidence="11" type="primary">pyrK</name>
    <name evidence="15" type="ORF">J2Z64_001826</name>
</gene>
<evidence type="ECO:0000256" key="9">
    <source>
        <dbReference type="ARBA" id="ARBA00023004"/>
    </source>
</evidence>
<evidence type="ECO:0000256" key="12">
    <source>
        <dbReference type="PIRSR" id="PIRSR006816-1"/>
    </source>
</evidence>
<dbReference type="GO" id="GO:0016491">
    <property type="term" value="F:oxidoreductase activity"/>
    <property type="evidence" value="ECO:0007669"/>
    <property type="project" value="InterPro"/>
</dbReference>
<dbReference type="Pfam" id="PF10418">
    <property type="entry name" value="DHODB_Fe-S_bind"/>
    <property type="match status" value="1"/>
</dbReference>
<evidence type="ECO:0000256" key="13">
    <source>
        <dbReference type="PIRSR" id="PIRSR006816-2"/>
    </source>
</evidence>
<comment type="cofactor">
    <cofactor evidence="11">
        <name>[2Fe-2S] cluster</name>
        <dbReference type="ChEBI" id="CHEBI:190135"/>
    </cofactor>
    <text evidence="11">Binds 1 [2Fe-2S] cluster per subunit.</text>
</comment>
<name>A0A9X0YT39_9BACI</name>
<dbReference type="SUPFAM" id="SSF63380">
    <property type="entry name" value="Riboflavin synthase domain-like"/>
    <property type="match status" value="1"/>
</dbReference>
<dbReference type="Gene3D" id="3.40.50.80">
    <property type="entry name" value="Nucleotide-binding domain of ferredoxin-NADP reductase (FNR) module"/>
    <property type="match status" value="1"/>
</dbReference>
<dbReference type="PANTHER" id="PTHR43513:SF3">
    <property type="entry name" value="DIHYDROOROTATE DEHYDROGENASE B (NAD(+)), ELECTRON TRANSFER SUBUNIT-RELATED"/>
    <property type="match status" value="1"/>
</dbReference>
<dbReference type="InterPro" id="IPR050353">
    <property type="entry name" value="PyrK_electron_transfer"/>
</dbReference>
<dbReference type="Proteomes" id="UP001138793">
    <property type="component" value="Unassembled WGS sequence"/>
</dbReference>
<comment type="similarity">
    <text evidence="1 11">Belongs to the PyrK family.</text>
</comment>
<dbReference type="InterPro" id="IPR017938">
    <property type="entry name" value="Riboflavin_synthase-like_b-brl"/>
</dbReference>
<dbReference type="InterPro" id="IPR023455">
    <property type="entry name" value="Dihydroorotate_DHASE_ETsu"/>
</dbReference>
<evidence type="ECO:0000313" key="15">
    <source>
        <dbReference type="EMBL" id="MBP2077571.1"/>
    </source>
</evidence>
<dbReference type="InterPro" id="IPR037117">
    <property type="entry name" value="Dihydroorotate_DH_ele_sf"/>
</dbReference>
<evidence type="ECO:0000256" key="5">
    <source>
        <dbReference type="ARBA" id="ARBA00022723"/>
    </source>
</evidence>
<dbReference type="Pfam" id="PF00175">
    <property type="entry name" value="NAD_binding_1"/>
    <property type="match status" value="1"/>
</dbReference>
<evidence type="ECO:0000256" key="8">
    <source>
        <dbReference type="ARBA" id="ARBA00022982"/>
    </source>
</evidence>
<keyword evidence="4 11" id="KW-0001">2Fe-2S</keyword>
<evidence type="ECO:0000256" key="3">
    <source>
        <dbReference type="ARBA" id="ARBA00022630"/>
    </source>
</evidence>
<dbReference type="Gene3D" id="2.40.30.10">
    <property type="entry name" value="Translation factors"/>
    <property type="match status" value="1"/>
</dbReference>
<dbReference type="AlphaFoldDB" id="A0A9X0YT39"/>
<feature type="binding site" evidence="11 13">
    <location>
        <position position="221"/>
    </location>
    <ligand>
        <name>[2Fe-2S] cluster</name>
        <dbReference type="ChEBI" id="CHEBI:190135"/>
    </ligand>
</feature>
<dbReference type="GO" id="GO:0009055">
    <property type="term" value="F:electron transfer activity"/>
    <property type="evidence" value="ECO:0007669"/>
    <property type="project" value="UniProtKB-UniRule"/>
</dbReference>
<evidence type="ECO:0000256" key="1">
    <source>
        <dbReference type="ARBA" id="ARBA00006422"/>
    </source>
</evidence>
<feature type="binding site" evidence="11 13">
    <location>
        <position position="224"/>
    </location>
    <ligand>
        <name>[2Fe-2S] cluster</name>
        <dbReference type="ChEBI" id="CHEBI:190135"/>
    </ligand>
</feature>
<dbReference type="SUPFAM" id="SSF52343">
    <property type="entry name" value="Ferredoxin reductase-like, C-terminal NADP-linked domain"/>
    <property type="match status" value="1"/>
</dbReference>
<evidence type="ECO:0000256" key="2">
    <source>
        <dbReference type="ARBA" id="ARBA00022448"/>
    </source>
</evidence>
<evidence type="ECO:0000259" key="14">
    <source>
        <dbReference type="PROSITE" id="PS51384"/>
    </source>
</evidence>
<evidence type="ECO:0000256" key="11">
    <source>
        <dbReference type="HAMAP-Rule" id="MF_01211"/>
    </source>
</evidence>
<comment type="pathway">
    <text evidence="11">Pyrimidine metabolism; UMP biosynthesis via de novo pathway; orotate from (S)-dihydroorotate (NAD(+) route): step 1/1.</text>
</comment>
<proteinExistence type="inferred from homology"/>
<feature type="binding site" evidence="11 12">
    <location>
        <begin position="51"/>
        <end position="54"/>
    </location>
    <ligand>
        <name>FAD</name>
        <dbReference type="ChEBI" id="CHEBI:57692"/>
    </ligand>
</feature>
<comment type="caution">
    <text evidence="11">Lacks conserved residue(s) required for the propagation of feature annotation.</text>
</comment>
<keyword evidence="10 11" id="KW-0411">Iron-sulfur</keyword>
<feature type="binding site" evidence="11 12">
    <location>
        <begin position="75"/>
        <end position="76"/>
    </location>
    <ligand>
        <name>FAD</name>
        <dbReference type="ChEBI" id="CHEBI:57692"/>
    </ligand>
</feature>
<feature type="binding site" evidence="11 13">
    <location>
        <position position="238"/>
    </location>
    <ligand>
        <name>[2Fe-2S] cluster</name>
        <dbReference type="ChEBI" id="CHEBI:190135"/>
    </ligand>
</feature>
<keyword evidence="2 11" id="KW-0813">Transport</keyword>
<dbReference type="GO" id="GO:0046872">
    <property type="term" value="F:metal ion binding"/>
    <property type="evidence" value="ECO:0007669"/>
    <property type="project" value="UniProtKB-KW"/>
</dbReference>
<dbReference type="RefSeq" id="WP_338112797.1">
    <property type="nucleotide sequence ID" value="NZ_JAGGMB010000005.1"/>
</dbReference>
<organism evidence="15 16">
    <name type="scientific">Oceanobacillus polygoni</name>
    <dbReference type="NCBI Taxonomy" id="1235259"/>
    <lineage>
        <taxon>Bacteria</taxon>
        <taxon>Bacillati</taxon>
        <taxon>Bacillota</taxon>
        <taxon>Bacilli</taxon>
        <taxon>Bacillales</taxon>
        <taxon>Bacillaceae</taxon>
        <taxon>Oceanobacillus</taxon>
    </lineage>
</organism>
<keyword evidence="5 11" id="KW-0479">Metal-binding</keyword>
<comment type="function">
    <text evidence="11">Responsible for channeling the electrons from the oxidation of dihydroorotate from the FMN redox center in the PyrD type B subunit to the ultimate electron acceptor NAD(+).</text>
</comment>
<keyword evidence="6 11" id="KW-0274">FAD</keyword>
<dbReference type="GO" id="GO:0051537">
    <property type="term" value="F:2 iron, 2 sulfur cluster binding"/>
    <property type="evidence" value="ECO:0007669"/>
    <property type="project" value="UniProtKB-KW"/>
</dbReference>
<keyword evidence="16" id="KW-1185">Reference proteome</keyword>
<dbReference type="HAMAP" id="MF_01211">
    <property type="entry name" value="DHODB_Fe_S_bind"/>
    <property type="match status" value="1"/>
</dbReference>
<dbReference type="EMBL" id="JAGGMB010000005">
    <property type="protein sequence ID" value="MBP2077571.1"/>
    <property type="molecule type" value="Genomic_DNA"/>
</dbReference>
<dbReference type="InterPro" id="IPR039261">
    <property type="entry name" value="FNR_nucleotide-bd"/>
</dbReference>
<evidence type="ECO:0000256" key="4">
    <source>
        <dbReference type="ARBA" id="ARBA00022714"/>
    </source>
</evidence>
<feature type="binding site" evidence="11 13">
    <location>
        <position position="216"/>
    </location>
    <ligand>
        <name>[2Fe-2S] cluster</name>
        <dbReference type="ChEBI" id="CHEBI:190135"/>
    </ligand>
</feature>
<dbReference type="GO" id="GO:0050660">
    <property type="term" value="F:flavin adenine dinucleotide binding"/>
    <property type="evidence" value="ECO:0007669"/>
    <property type="project" value="InterPro"/>
</dbReference>
<dbReference type="InterPro" id="IPR017927">
    <property type="entry name" value="FAD-bd_FR_type"/>
</dbReference>
<keyword evidence="7 11" id="KW-0665">Pyrimidine biosynthesis</keyword>
<keyword evidence="9 11" id="KW-0408">Iron</keyword>
<evidence type="ECO:0000256" key="10">
    <source>
        <dbReference type="ARBA" id="ARBA00023014"/>
    </source>
</evidence>
<dbReference type="GO" id="GO:0044205">
    <property type="term" value="P:'de novo' UMP biosynthetic process"/>
    <property type="evidence" value="ECO:0007669"/>
    <property type="project" value="UniProtKB-UniRule"/>
</dbReference>
<dbReference type="CDD" id="cd06218">
    <property type="entry name" value="DHOD_e_trans"/>
    <property type="match status" value="1"/>
</dbReference>
<evidence type="ECO:0000313" key="16">
    <source>
        <dbReference type="Proteomes" id="UP001138793"/>
    </source>
</evidence>
<dbReference type="Gene3D" id="2.10.240.10">
    <property type="entry name" value="Dihydroorotate dehydrogenase, electron transfer subunit"/>
    <property type="match status" value="1"/>
</dbReference>
<evidence type="ECO:0000256" key="7">
    <source>
        <dbReference type="ARBA" id="ARBA00022975"/>
    </source>
</evidence>
<keyword evidence="3 11" id="KW-0285">Flavoprotein</keyword>
<dbReference type="InterPro" id="IPR012165">
    <property type="entry name" value="Cyt_c3_hydrogenase_gsu"/>
</dbReference>
<dbReference type="PROSITE" id="PS51384">
    <property type="entry name" value="FAD_FR"/>
    <property type="match status" value="1"/>
</dbReference>
<dbReference type="PIRSF" id="PIRSF006816">
    <property type="entry name" value="Cyc3_hyd_g"/>
    <property type="match status" value="1"/>
</dbReference>
<accession>A0A9X0YT39</accession>
<keyword evidence="8 11" id="KW-0249">Electron transport</keyword>
<comment type="cofactor">
    <cofactor evidence="13">
        <name>[2Fe-2S] cluster</name>
        <dbReference type="ChEBI" id="CHEBI:190135"/>
    </cofactor>
    <text evidence="13">Binds 1 [2Fe-2S] cluster per subunit.</text>
</comment>
<sequence>MMIQKENMIIRSVTNIALDTIEMVLENTYISKTAIPGQFLHAAIEGHTLRRPISIADIDQEKETITILFKILGKGTEKLATYQPGMTFDALGPSGNGFQVDNTRATYLLIGGGIGVPPLYYLGKTLAEKKCNIVSILGFQTEENVFYEERFQALGKTFIVTNDGSYGETGFVTDIIEKAGHFDSYFSCGPVPMLKAITSKLPTKPGLISLEERMGCGVGACMACVIPSADGKGYQKICSDGPVFHAQEVSL</sequence>
<reference evidence="15" key="1">
    <citation type="submission" date="2021-03" db="EMBL/GenBank/DDBJ databases">
        <title>Genomic Encyclopedia of Type Strains, Phase IV (KMG-IV): sequencing the most valuable type-strain genomes for metagenomic binning, comparative biology and taxonomic classification.</title>
        <authorList>
            <person name="Goeker M."/>
        </authorList>
    </citation>
    <scope>NUCLEOTIDE SEQUENCE</scope>
    <source>
        <strain evidence="15">DSM 107338</strain>
    </source>
</reference>
<protein>
    <recommendedName>
        <fullName evidence="11">Dihydroorotate dehydrogenase B (NAD(+)), electron transfer subunit</fullName>
    </recommendedName>
    <alternativeName>
        <fullName evidence="11">Dihydroorotate oxidase B, electron transfer subunit</fullName>
    </alternativeName>
</protein>
<feature type="domain" description="FAD-binding FR-type" evidence="14">
    <location>
        <begin position="3"/>
        <end position="100"/>
    </location>
</feature>
<comment type="caution">
    <text evidence="15">The sequence shown here is derived from an EMBL/GenBank/DDBJ whole genome shotgun (WGS) entry which is preliminary data.</text>
</comment>
<comment type="cofactor">
    <cofactor evidence="11 12">
        <name>FAD</name>
        <dbReference type="ChEBI" id="CHEBI:57692"/>
    </cofactor>
    <text evidence="11 12">Binds 1 FAD per subunit.</text>
</comment>
<evidence type="ECO:0000256" key="6">
    <source>
        <dbReference type="ARBA" id="ARBA00022827"/>
    </source>
</evidence>
<dbReference type="InterPro" id="IPR001433">
    <property type="entry name" value="OxRdtase_FAD/NAD-bd"/>
</dbReference>
<dbReference type="PANTHER" id="PTHR43513">
    <property type="entry name" value="DIHYDROOROTATE DEHYDROGENASE B (NAD(+)), ELECTRON TRANSFER SUBUNIT"/>
    <property type="match status" value="1"/>
</dbReference>